<evidence type="ECO:0000256" key="10">
    <source>
        <dbReference type="ARBA" id="ARBA00023136"/>
    </source>
</evidence>
<comment type="caution">
    <text evidence="15">The sequence shown here is derived from an EMBL/GenBank/DDBJ whole genome shotgun (WGS) entry which is preliminary data.</text>
</comment>
<dbReference type="InterPro" id="IPR050428">
    <property type="entry name" value="TCS_sensor_his_kinase"/>
</dbReference>
<dbReference type="SUPFAM" id="SSF55874">
    <property type="entry name" value="ATPase domain of HSP90 chaperone/DNA topoisomerase II/histidine kinase"/>
    <property type="match status" value="1"/>
</dbReference>
<feature type="domain" description="HAMP" evidence="14">
    <location>
        <begin position="252"/>
        <end position="304"/>
    </location>
</feature>
<dbReference type="Pfam" id="PF02518">
    <property type="entry name" value="HATPase_c"/>
    <property type="match status" value="1"/>
</dbReference>
<keyword evidence="16" id="KW-1185">Reference proteome</keyword>
<evidence type="ECO:0000256" key="6">
    <source>
        <dbReference type="ARBA" id="ARBA00022692"/>
    </source>
</evidence>
<dbReference type="Gene3D" id="3.30.565.10">
    <property type="entry name" value="Histidine kinase-like ATPase, C-terminal domain"/>
    <property type="match status" value="1"/>
</dbReference>
<evidence type="ECO:0000256" key="11">
    <source>
        <dbReference type="SAM" id="MobiDB-lite"/>
    </source>
</evidence>
<evidence type="ECO:0000256" key="12">
    <source>
        <dbReference type="SAM" id="Phobius"/>
    </source>
</evidence>
<keyword evidence="10 12" id="KW-0472">Membrane</keyword>
<evidence type="ECO:0000256" key="8">
    <source>
        <dbReference type="ARBA" id="ARBA00022989"/>
    </source>
</evidence>
<dbReference type="InterPro" id="IPR004358">
    <property type="entry name" value="Sig_transdc_His_kin-like_C"/>
</dbReference>
<comment type="catalytic activity">
    <reaction evidence="1">
        <text>ATP + protein L-histidine = ADP + protein N-phospho-L-histidine.</text>
        <dbReference type="EC" id="2.7.13.3"/>
    </reaction>
</comment>
<evidence type="ECO:0000256" key="9">
    <source>
        <dbReference type="ARBA" id="ARBA00023012"/>
    </source>
</evidence>
<keyword evidence="7 15" id="KW-0418">Kinase</keyword>
<gene>
    <name evidence="15" type="ORF">ACETWP_04605</name>
</gene>
<dbReference type="EC" id="2.7.13.3" evidence="3"/>
<keyword evidence="9" id="KW-0902">Two-component regulatory system</keyword>
<reference evidence="15 16" key="1">
    <citation type="submission" date="2024-09" db="EMBL/GenBank/DDBJ databases">
        <authorList>
            <person name="Salinas-Garcia M.A."/>
            <person name="Prieme A."/>
        </authorList>
    </citation>
    <scope>NUCLEOTIDE SEQUENCE [LARGE SCALE GENOMIC DNA]</scope>
    <source>
        <strain evidence="15 16">DSM 21081</strain>
    </source>
</reference>
<evidence type="ECO:0000313" key="16">
    <source>
        <dbReference type="Proteomes" id="UP001575652"/>
    </source>
</evidence>
<dbReference type="Pfam" id="PF00512">
    <property type="entry name" value="HisKA"/>
    <property type="match status" value="1"/>
</dbReference>
<dbReference type="EMBL" id="JBHDLJ010000003">
    <property type="protein sequence ID" value="MFB0833861.1"/>
    <property type="molecule type" value="Genomic_DNA"/>
</dbReference>
<dbReference type="CDD" id="cd06225">
    <property type="entry name" value="HAMP"/>
    <property type="match status" value="1"/>
</dbReference>
<dbReference type="CDD" id="cd00082">
    <property type="entry name" value="HisKA"/>
    <property type="match status" value="1"/>
</dbReference>
<dbReference type="CDD" id="cd00075">
    <property type="entry name" value="HATPase"/>
    <property type="match status" value="1"/>
</dbReference>
<sequence length="537" mass="58306">MSLGEQSRPVSVPPRPASPPRTTGVGPPPDAPSGPRSPRTGAASSVPPRGRWFRRRGSVAARILVSMVMLALMTLLVAGITSYGVQRGQANERMDESLRRSVDVFRVLATDGVVPETGEPFTRASDLVYVAIQRTVPAPHEGLMALEGRGVRWQAPESVELRLEADRELVDQLVAQGPPERVVLQNASTATTDYRLVVVPVQLSGDERPMLYVLAFDSRAALQELNRTYAVFFAAGLGSLILAGALGGVLVSRLLQPLRDLRRTAESITEHDLDERLAVSGTDDLADLSRTFNHMLDRLQLALRSQRQLLDDVGHELRTPITIIQGNLELQDGSDPTDVAQTRAIALDELDRMTLLVDDLVTLAKSDRSDFVVPRPIELDHLLDDVVEKARALGDRRWIVEGRGHGTVELDFRRVTQAMLQLCQNAVKFSADGSTVAVGSSLAGDAVLLWVRDEGVGILPDDRQKIFDRFARGSNGSRAEGSGLGLTIVRAIAAAHGGDVRVESAPGRGSTFYLHLPLRGFAPPPEDKDGHEPDPDH</sequence>
<feature type="transmembrane region" description="Helical" evidence="12">
    <location>
        <begin position="229"/>
        <end position="255"/>
    </location>
</feature>
<dbReference type="SUPFAM" id="SSF47384">
    <property type="entry name" value="Homodimeric domain of signal transducing histidine kinase"/>
    <property type="match status" value="1"/>
</dbReference>
<organism evidence="15 16">
    <name type="scientific">Arthrobacter halodurans</name>
    <dbReference type="NCBI Taxonomy" id="516699"/>
    <lineage>
        <taxon>Bacteria</taxon>
        <taxon>Bacillati</taxon>
        <taxon>Actinomycetota</taxon>
        <taxon>Actinomycetes</taxon>
        <taxon>Micrococcales</taxon>
        <taxon>Micrococcaceae</taxon>
        <taxon>Arthrobacter</taxon>
    </lineage>
</organism>
<dbReference type="Gene3D" id="6.10.340.10">
    <property type="match status" value="1"/>
</dbReference>
<evidence type="ECO:0000313" key="15">
    <source>
        <dbReference type="EMBL" id="MFB0833861.1"/>
    </source>
</evidence>
<evidence type="ECO:0000259" key="14">
    <source>
        <dbReference type="PROSITE" id="PS50885"/>
    </source>
</evidence>
<feature type="region of interest" description="Disordered" evidence="11">
    <location>
        <begin position="1"/>
        <end position="50"/>
    </location>
</feature>
<name>A0ABV4ULN1_9MICC</name>
<dbReference type="GO" id="GO:0016301">
    <property type="term" value="F:kinase activity"/>
    <property type="evidence" value="ECO:0007669"/>
    <property type="project" value="UniProtKB-KW"/>
</dbReference>
<dbReference type="InterPro" id="IPR003661">
    <property type="entry name" value="HisK_dim/P_dom"/>
</dbReference>
<protein>
    <recommendedName>
        <fullName evidence="3">histidine kinase</fullName>
        <ecNumber evidence="3">2.7.13.3</ecNumber>
    </recommendedName>
</protein>
<dbReference type="SMART" id="SM00304">
    <property type="entry name" value="HAMP"/>
    <property type="match status" value="1"/>
</dbReference>
<proteinExistence type="predicted"/>
<dbReference type="InterPro" id="IPR003594">
    <property type="entry name" value="HATPase_dom"/>
</dbReference>
<dbReference type="RefSeq" id="WP_373971039.1">
    <property type="nucleotide sequence ID" value="NZ_JBHDLJ010000003.1"/>
</dbReference>
<dbReference type="PANTHER" id="PTHR45436">
    <property type="entry name" value="SENSOR HISTIDINE KINASE YKOH"/>
    <property type="match status" value="1"/>
</dbReference>
<evidence type="ECO:0000256" key="3">
    <source>
        <dbReference type="ARBA" id="ARBA00012438"/>
    </source>
</evidence>
<dbReference type="Proteomes" id="UP001575652">
    <property type="component" value="Unassembled WGS sequence"/>
</dbReference>
<dbReference type="InterPro" id="IPR036890">
    <property type="entry name" value="HATPase_C_sf"/>
</dbReference>
<comment type="subcellular location">
    <subcellularLocation>
        <location evidence="2">Cell membrane</location>
    </subcellularLocation>
</comment>
<dbReference type="PROSITE" id="PS50885">
    <property type="entry name" value="HAMP"/>
    <property type="match status" value="1"/>
</dbReference>
<keyword evidence="8 12" id="KW-1133">Transmembrane helix</keyword>
<dbReference type="InterPro" id="IPR036097">
    <property type="entry name" value="HisK_dim/P_sf"/>
</dbReference>
<dbReference type="SMART" id="SM00388">
    <property type="entry name" value="HisKA"/>
    <property type="match status" value="1"/>
</dbReference>
<feature type="transmembrane region" description="Helical" evidence="12">
    <location>
        <begin position="59"/>
        <end position="85"/>
    </location>
</feature>
<evidence type="ECO:0000256" key="1">
    <source>
        <dbReference type="ARBA" id="ARBA00000085"/>
    </source>
</evidence>
<dbReference type="PRINTS" id="PR00344">
    <property type="entry name" value="BCTRLSENSOR"/>
</dbReference>
<dbReference type="PANTHER" id="PTHR45436:SF5">
    <property type="entry name" value="SENSOR HISTIDINE KINASE TRCS"/>
    <property type="match status" value="1"/>
</dbReference>
<feature type="domain" description="Histidine kinase" evidence="13">
    <location>
        <begin position="312"/>
        <end position="520"/>
    </location>
</feature>
<evidence type="ECO:0000256" key="4">
    <source>
        <dbReference type="ARBA" id="ARBA00022553"/>
    </source>
</evidence>
<dbReference type="SMART" id="SM00387">
    <property type="entry name" value="HATPase_c"/>
    <property type="match status" value="1"/>
</dbReference>
<dbReference type="SUPFAM" id="SSF158472">
    <property type="entry name" value="HAMP domain-like"/>
    <property type="match status" value="1"/>
</dbReference>
<dbReference type="PROSITE" id="PS50109">
    <property type="entry name" value="HIS_KIN"/>
    <property type="match status" value="1"/>
</dbReference>
<evidence type="ECO:0000259" key="13">
    <source>
        <dbReference type="PROSITE" id="PS50109"/>
    </source>
</evidence>
<keyword evidence="6 12" id="KW-0812">Transmembrane</keyword>
<evidence type="ECO:0000256" key="5">
    <source>
        <dbReference type="ARBA" id="ARBA00022679"/>
    </source>
</evidence>
<evidence type="ECO:0000256" key="7">
    <source>
        <dbReference type="ARBA" id="ARBA00022777"/>
    </source>
</evidence>
<evidence type="ECO:0000256" key="2">
    <source>
        <dbReference type="ARBA" id="ARBA00004236"/>
    </source>
</evidence>
<keyword evidence="4" id="KW-0597">Phosphoprotein</keyword>
<keyword evidence="5" id="KW-0808">Transferase</keyword>
<accession>A0ABV4ULN1</accession>
<dbReference type="Gene3D" id="1.10.287.130">
    <property type="match status" value="1"/>
</dbReference>
<dbReference type="InterPro" id="IPR005467">
    <property type="entry name" value="His_kinase_dom"/>
</dbReference>
<dbReference type="Pfam" id="PF00672">
    <property type="entry name" value="HAMP"/>
    <property type="match status" value="1"/>
</dbReference>
<dbReference type="InterPro" id="IPR003660">
    <property type="entry name" value="HAMP_dom"/>
</dbReference>